<keyword evidence="9" id="KW-1185">Reference proteome</keyword>
<dbReference type="EMBL" id="JARBJD010000006">
    <property type="protein sequence ID" value="KAK2963505.1"/>
    <property type="molecule type" value="Genomic_DNA"/>
</dbReference>
<dbReference type="PANTHER" id="PTHR31918:SF1">
    <property type="entry name" value="TRANSMEMBRANE PROTEIN 181"/>
    <property type="match status" value="1"/>
</dbReference>
<name>A0ABQ9YIB6_9EUKA</name>
<reference evidence="8 9" key="1">
    <citation type="journal article" date="2022" name="bioRxiv">
        <title>Genomics of Preaxostyla Flagellates Illuminates Evolutionary Transitions and the Path Towards Mitochondrial Loss.</title>
        <authorList>
            <person name="Novak L.V.F."/>
            <person name="Treitli S.C."/>
            <person name="Pyrih J."/>
            <person name="Halakuc P."/>
            <person name="Pipaliya S.V."/>
            <person name="Vacek V."/>
            <person name="Brzon O."/>
            <person name="Soukal P."/>
            <person name="Eme L."/>
            <person name="Dacks J.B."/>
            <person name="Karnkowska A."/>
            <person name="Elias M."/>
            <person name="Hampl V."/>
        </authorList>
    </citation>
    <scope>NUCLEOTIDE SEQUENCE [LARGE SCALE GENOMIC DNA]</scope>
    <source>
        <strain evidence="8">NAU3</strain>
        <tissue evidence="8">Gut</tissue>
    </source>
</reference>
<keyword evidence="4 6" id="KW-0472">Membrane</keyword>
<feature type="transmembrane region" description="Helical" evidence="6">
    <location>
        <begin position="25"/>
        <end position="46"/>
    </location>
</feature>
<keyword evidence="3 6" id="KW-1133">Transmembrane helix</keyword>
<dbReference type="InterPro" id="IPR040416">
    <property type="entry name" value="TMEM181"/>
</dbReference>
<gene>
    <name evidence="8" type="ORF">BLNAU_1548</name>
</gene>
<evidence type="ECO:0000256" key="6">
    <source>
        <dbReference type="SAM" id="Phobius"/>
    </source>
</evidence>
<sequence length="478" mass="54821">MLHRHIQAEKSVLFLETQHCTPCPFTTWSIIFWVVVILGPIFSLLMPNQYLTTDLNTKCGDKTNETCNEFDFINNPTDCLNYHDHPPPTGNNVVLYGSPVLNQHSLGVNFDLRITVKTEDLKKKTEEERVVRFHCRPGETCSNQMLVKVGDVPVSYSVCPVQTPGLESVKDYINDFRITWREDNMSFEATACVMRYCLFGLTLFVYILFIVSSCRVTEKLSAEQKWIHPLMIITLIYTNPLYALVFTGRGGFWHILDHIFLEVGKCFFMLYPLVLLGGFITNKPKILSFYLPRITLIVVYGLLDLSVLIFLAIQQFLDYETELRNIGAFRVVAVSASIFYIIWFFWLGYSVIRVFVVARQHPTAIKGRYQAFIVMVVLAFIVYHAFNLMQQISPSSFEQFYAVGMHWIGVPIACYISILFTPSRMPRTTKTSIKIALHAKRTAPSNEGNQEVEKLSSDQDQSLDFEAGFTGDIDKDRY</sequence>
<evidence type="ECO:0000313" key="9">
    <source>
        <dbReference type="Proteomes" id="UP001281761"/>
    </source>
</evidence>
<feature type="domain" description="Wntless-like transmembrane" evidence="7">
    <location>
        <begin position="186"/>
        <end position="422"/>
    </location>
</feature>
<keyword evidence="2 6" id="KW-0812">Transmembrane</keyword>
<accession>A0ABQ9YIB6</accession>
<evidence type="ECO:0000313" key="8">
    <source>
        <dbReference type="EMBL" id="KAK2963505.1"/>
    </source>
</evidence>
<evidence type="ECO:0000256" key="5">
    <source>
        <dbReference type="SAM" id="MobiDB-lite"/>
    </source>
</evidence>
<feature type="transmembrane region" description="Helical" evidence="6">
    <location>
        <begin position="294"/>
        <end position="317"/>
    </location>
</feature>
<evidence type="ECO:0000256" key="2">
    <source>
        <dbReference type="ARBA" id="ARBA00022692"/>
    </source>
</evidence>
<feature type="region of interest" description="Disordered" evidence="5">
    <location>
        <begin position="442"/>
        <end position="478"/>
    </location>
</feature>
<organism evidence="8 9">
    <name type="scientific">Blattamonas nauphoetae</name>
    <dbReference type="NCBI Taxonomy" id="2049346"/>
    <lineage>
        <taxon>Eukaryota</taxon>
        <taxon>Metamonada</taxon>
        <taxon>Preaxostyla</taxon>
        <taxon>Oxymonadida</taxon>
        <taxon>Blattamonas</taxon>
    </lineage>
</organism>
<feature type="transmembrane region" description="Helical" evidence="6">
    <location>
        <begin position="259"/>
        <end position="282"/>
    </location>
</feature>
<feature type="transmembrane region" description="Helical" evidence="6">
    <location>
        <begin position="400"/>
        <end position="420"/>
    </location>
</feature>
<feature type="transmembrane region" description="Helical" evidence="6">
    <location>
        <begin position="369"/>
        <end position="388"/>
    </location>
</feature>
<evidence type="ECO:0000259" key="7">
    <source>
        <dbReference type="Pfam" id="PF06664"/>
    </source>
</evidence>
<comment type="caution">
    <text evidence="8">The sequence shown here is derived from an EMBL/GenBank/DDBJ whole genome shotgun (WGS) entry which is preliminary data.</text>
</comment>
<feature type="transmembrane region" description="Helical" evidence="6">
    <location>
        <begin position="226"/>
        <end position="247"/>
    </location>
</feature>
<evidence type="ECO:0000256" key="1">
    <source>
        <dbReference type="ARBA" id="ARBA00004141"/>
    </source>
</evidence>
<evidence type="ECO:0000256" key="3">
    <source>
        <dbReference type="ARBA" id="ARBA00022989"/>
    </source>
</evidence>
<dbReference type="Pfam" id="PF06664">
    <property type="entry name" value="WLS-like_TM"/>
    <property type="match status" value="1"/>
</dbReference>
<proteinExistence type="predicted"/>
<feature type="transmembrane region" description="Helical" evidence="6">
    <location>
        <begin position="337"/>
        <end position="357"/>
    </location>
</feature>
<dbReference type="InterPro" id="IPR047843">
    <property type="entry name" value="WLS-like_TM"/>
</dbReference>
<evidence type="ECO:0000256" key="4">
    <source>
        <dbReference type="ARBA" id="ARBA00023136"/>
    </source>
</evidence>
<feature type="transmembrane region" description="Helical" evidence="6">
    <location>
        <begin position="193"/>
        <end position="214"/>
    </location>
</feature>
<dbReference type="Proteomes" id="UP001281761">
    <property type="component" value="Unassembled WGS sequence"/>
</dbReference>
<protein>
    <submittedName>
        <fullName evidence="8">Wnt-binding factor required for Wnt secretion</fullName>
    </submittedName>
</protein>
<dbReference type="PANTHER" id="PTHR31918">
    <property type="entry name" value="TRANSMEMBRANE PROTEIN 181"/>
    <property type="match status" value="1"/>
</dbReference>
<comment type="subcellular location">
    <subcellularLocation>
        <location evidence="1">Membrane</location>
        <topology evidence="1">Multi-pass membrane protein</topology>
    </subcellularLocation>
</comment>